<evidence type="ECO:0000256" key="1">
    <source>
        <dbReference type="ARBA" id="ARBA00008874"/>
    </source>
</evidence>
<dbReference type="SMART" id="SM00220">
    <property type="entry name" value="S_TKc"/>
    <property type="match status" value="1"/>
</dbReference>
<dbReference type="AlphaFoldDB" id="A0A835GSL6"/>
<dbReference type="InterPro" id="IPR047173">
    <property type="entry name" value="STRAD_A/B-like"/>
</dbReference>
<proteinExistence type="inferred from homology"/>
<protein>
    <recommendedName>
        <fullName evidence="2">Protein kinase domain-containing protein</fullName>
    </recommendedName>
</protein>
<organism evidence="3 4">
    <name type="scientific">Coptis chinensis</name>
    <dbReference type="NCBI Taxonomy" id="261450"/>
    <lineage>
        <taxon>Eukaryota</taxon>
        <taxon>Viridiplantae</taxon>
        <taxon>Streptophyta</taxon>
        <taxon>Embryophyta</taxon>
        <taxon>Tracheophyta</taxon>
        <taxon>Spermatophyta</taxon>
        <taxon>Magnoliopsida</taxon>
        <taxon>Ranunculales</taxon>
        <taxon>Ranunculaceae</taxon>
        <taxon>Coptidoideae</taxon>
        <taxon>Coptis</taxon>
    </lineage>
</organism>
<evidence type="ECO:0000313" key="3">
    <source>
        <dbReference type="EMBL" id="KAF9586891.1"/>
    </source>
</evidence>
<dbReference type="GO" id="GO:0043539">
    <property type="term" value="F:protein serine/threonine kinase activator activity"/>
    <property type="evidence" value="ECO:0007669"/>
    <property type="project" value="InterPro"/>
</dbReference>
<dbReference type="Gene3D" id="1.10.510.10">
    <property type="entry name" value="Transferase(Phosphotransferase) domain 1"/>
    <property type="match status" value="1"/>
</dbReference>
<dbReference type="InterPro" id="IPR000719">
    <property type="entry name" value="Prot_kinase_dom"/>
</dbReference>
<gene>
    <name evidence="3" type="ORF">IFM89_039888</name>
</gene>
<name>A0A835GSL6_9MAGN</name>
<dbReference type="PANTHER" id="PTHR48014:SF21">
    <property type="entry name" value="SERINE_THREONINE-PROTEIN KINASE FRAY2"/>
    <property type="match status" value="1"/>
</dbReference>
<feature type="domain" description="Protein kinase" evidence="2">
    <location>
        <begin position="1"/>
        <end position="158"/>
    </location>
</feature>
<dbReference type="PANTHER" id="PTHR48014">
    <property type="entry name" value="SERINE/THREONINE-PROTEIN KINASE FRAY2"/>
    <property type="match status" value="1"/>
</dbReference>
<dbReference type="GO" id="GO:0004672">
    <property type="term" value="F:protein kinase activity"/>
    <property type="evidence" value="ECO:0007669"/>
    <property type="project" value="InterPro"/>
</dbReference>
<dbReference type="SUPFAM" id="SSF56112">
    <property type="entry name" value="Protein kinase-like (PK-like)"/>
    <property type="match status" value="1"/>
</dbReference>
<dbReference type="PROSITE" id="PS50011">
    <property type="entry name" value="PROTEIN_KINASE_DOM"/>
    <property type="match status" value="1"/>
</dbReference>
<accession>A0A835GSL6</accession>
<dbReference type="EMBL" id="JADFTS010000065">
    <property type="protein sequence ID" value="KAF9586891.1"/>
    <property type="molecule type" value="Genomic_DNA"/>
</dbReference>
<reference evidence="3 4" key="1">
    <citation type="submission" date="2020-10" db="EMBL/GenBank/DDBJ databases">
        <title>The Coptis chinensis genome and diversification of protoberbering-type alkaloids.</title>
        <authorList>
            <person name="Wang B."/>
            <person name="Shu S."/>
            <person name="Song C."/>
            <person name="Liu Y."/>
        </authorList>
    </citation>
    <scope>NUCLEOTIDE SEQUENCE [LARGE SCALE GENOMIC DNA]</scope>
    <source>
        <strain evidence="3">HL-2020</strain>
        <tissue evidence="3">Leaf</tissue>
    </source>
</reference>
<evidence type="ECO:0000313" key="4">
    <source>
        <dbReference type="Proteomes" id="UP000631114"/>
    </source>
</evidence>
<feature type="non-terminal residue" evidence="3">
    <location>
        <position position="1"/>
    </location>
</feature>
<keyword evidence="4" id="KW-1185">Reference proteome</keyword>
<comment type="caution">
    <text evidence="3">The sequence shown here is derived from an EMBL/GenBank/DDBJ whole genome shotgun (WGS) entry which is preliminary data.</text>
</comment>
<dbReference type="OrthoDB" id="248923at2759"/>
<dbReference type="Proteomes" id="UP000631114">
    <property type="component" value="Unassembled WGS sequence"/>
</dbReference>
<sequence>RVLTLKALGYLHRHGHIHRDVKAGNILLDSNGIVKLGGFGVSACMFDRGDSKRTRNTFVGSPCWMAPEVLQPGSGYDYKADIWSFGITALELAHGHAPYSEYPPMKVVVMTIQNAPPGLDYDRDKWFSKSFKEMVAMCLVKDQTKGPTAEKLLKHPFFKHAKPPGLSVKNLLTDLPPLWDRVKAL</sequence>
<dbReference type="GO" id="GO:0005524">
    <property type="term" value="F:ATP binding"/>
    <property type="evidence" value="ECO:0007669"/>
    <property type="project" value="InterPro"/>
</dbReference>
<evidence type="ECO:0000259" key="2">
    <source>
        <dbReference type="PROSITE" id="PS50011"/>
    </source>
</evidence>
<dbReference type="InterPro" id="IPR011009">
    <property type="entry name" value="Kinase-like_dom_sf"/>
</dbReference>
<comment type="similarity">
    <text evidence="1">Belongs to the protein kinase superfamily. STE Ser/Thr protein kinase family. STE20 subfamily.</text>
</comment>
<dbReference type="Pfam" id="PF00069">
    <property type="entry name" value="Pkinase"/>
    <property type="match status" value="1"/>
</dbReference>